<feature type="domain" description="DUF8155" evidence="2">
    <location>
        <begin position="144"/>
        <end position="275"/>
    </location>
</feature>
<evidence type="ECO:0000313" key="3">
    <source>
        <dbReference type="EMBL" id="KAA9410918.1"/>
    </source>
</evidence>
<gene>
    <name evidence="3" type="ORF">EGO51_14270</name>
</gene>
<name>A0A5J5LNG0_HALHI</name>
<dbReference type="Pfam" id="PF26483">
    <property type="entry name" value="DUF8155_C"/>
    <property type="match status" value="1"/>
</dbReference>
<dbReference type="InterPro" id="IPR058817">
    <property type="entry name" value="DUF8155_C"/>
</dbReference>
<evidence type="ECO:0000259" key="2">
    <source>
        <dbReference type="Pfam" id="PF26483"/>
    </source>
</evidence>
<dbReference type="Pfam" id="PF26482">
    <property type="entry name" value="DUF8155"/>
    <property type="match status" value="1"/>
</dbReference>
<reference evidence="3 4" key="1">
    <citation type="submission" date="2018-11" db="EMBL/GenBank/DDBJ databases">
        <title>Genomic analysis of Haloarcula hispanica CBA1121.</title>
        <authorList>
            <person name="Kim Y.B."/>
            <person name="Roh S.W."/>
        </authorList>
    </citation>
    <scope>NUCLEOTIDE SEQUENCE [LARGE SCALE GENOMIC DNA]</scope>
    <source>
        <strain evidence="3 4">CBA1121</strain>
    </source>
</reference>
<dbReference type="GeneID" id="99239679"/>
<evidence type="ECO:0000313" key="4">
    <source>
        <dbReference type="Proteomes" id="UP000326244"/>
    </source>
</evidence>
<protein>
    <recommendedName>
        <fullName evidence="5">M23 family metallopeptidase</fullName>
    </recommendedName>
</protein>
<dbReference type="Proteomes" id="UP000326244">
    <property type="component" value="Unassembled WGS sequence"/>
</dbReference>
<dbReference type="RefSeq" id="WP_050037113.1">
    <property type="nucleotide sequence ID" value="NZ_RQWK01000001.1"/>
</dbReference>
<dbReference type="InterPro" id="IPR011055">
    <property type="entry name" value="Dup_hybrid_motif"/>
</dbReference>
<proteinExistence type="predicted"/>
<dbReference type="AlphaFoldDB" id="A0A5J5LNG0"/>
<dbReference type="EMBL" id="RQWK01000001">
    <property type="protein sequence ID" value="KAA9410918.1"/>
    <property type="molecule type" value="Genomic_DNA"/>
</dbReference>
<comment type="caution">
    <text evidence="3">The sequence shown here is derived from an EMBL/GenBank/DDBJ whole genome shotgun (WGS) entry which is preliminary data.</text>
</comment>
<sequence length="285" mass="29730">MVVTIPRGVLFQYYRFSLYNSPFDAHDKGCAIDLYPDGERAPSPVAGEVLDTKTVQAPPKAYAAEHDHLILIDTGDTVARLLHVDPAVEPGETVAVGDDLGELVRAGFFAPWVPNHIHLGFRDPDANPYRASGSLPVDVAVDVTPLSWDGTGTVVAGGETWVRLDEPAHPAPGESFVGIANDADGGDSGVLDGGLPHYSGGGLLGRDGTDAAALAGQHVGTADGRTVTWDDLTVLANGEPITGIALFCGRERFGAKLVGETIDLAVGDEVQVTIEQATTGDEASL</sequence>
<organism evidence="3 4">
    <name type="scientific">Haloarcula hispanica</name>
    <dbReference type="NCBI Taxonomy" id="51589"/>
    <lineage>
        <taxon>Archaea</taxon>
        <taxon>Methanobacteriati</taxon>
        <taxon>Methanobacteriota</taxon>
        <taxon>Stenosarchaea group</taxon>
        <taxon>Halobacteria</taxon>
        <taxon>Halobacteriales</taxon>
        <taxon>Haloarculaceae</taxon>
        <taxon>Haloarcula</taxon>
    </lineage>
</organism>
<evidence type="ECO:0008006" key="5">
    <source>
        <dbReference type="Google" id="ProtNLM"/>
    </source>
</evidence>
<evidence type="ECO:0000259" key="1">
    <source>
        <dbReference type="Pfam" id="PF26482"/>
    </source>
</evidence>
<feature type="domain" description="DUF8155" evidence="1">
    <location>
        <begin position="4"/>
        <end position="139"/>
    </location>
</feature>
<dbReference type="InterPro" id="IPR058468">
    <property type="entry name" value="DUF8155_N"/>
</dbReference>
<accession>A0A5J5LNG0</accession>
<dbReference type="Gene3D" id="2.70.70.10">
    <property type="entry name" value="Glucose Permease (Domain IIA)"/>
    <property type="match status" value="1"/>
</dbReference>